<organism evidence="3 4">
    <name type="scientific">Thlaspi arvense</name>
    <name type="common">Field penny-cress</name>
    <dbReference type="NCBI Taxonomy" id="13288"/>
    <lineage>
        <taxon>Eukaryota</taxon>
        <taxon>Viridiplantae</taxon>
        <taxon>Streptophyta</taxon>
        <taxon>Embryophyta</taxon>
        <taxon>Tracheophyta</taxon>
        <taxon>Spermatophyta</taxon>
        <taxon>Magnoliopsida</taxon>
        <taxon>eudicotyledons</taxon>
        <taxon>Gunneridae</taxon>
        <taxon>Pentapetalae</taxon>
        <taxon>rosids</taxon>
        <taxon>malvids</taxon>
        <taxon>Brassicales</taxon>
        <taxon>Brassicaceae</taxon>
        <taxon>Thlaspideae</taxon>
        <taxon>Thlaspi</taxon>
    </lineage>
</organism>
<gene>
    <name evidence="3" type="ORF">TAV2_LOCUS13910</name>
</gene>
<evidence type="ECO:0000256" key="1">
    <source>
        <dbReference type="SAM" id="Coils"/>
    </source>
</evidence>
<feature type="region of interest" description="Disordered" evidence="2">
    <location>
        <begin position="263"/>
        <end position="287"/>
    </location>
</feature>
<evidence type="ECO:0000313" key="4">
    <source>
        <dbReference type="Proteomes" id="UP000836841"/>
    </source>
</evidence>
<feature type="compositionally biased region" description="Basic and acidic residues" evidence="2">
    <location>
        <begin position="176"/>
        <end position="194"/>
    </location>
</feature>
<feature type="compositionally biased region" description="Polar residues" evidence="2">
    <location>
        <begin position="267"/>
        <end position="278"/>
    </location>
</feature>
<accession>A0AAU9SAR4</accession>
<feature type="compositionally biased region" description="Basic and acidic residues" evidence="2">
    <location>
        <begin position="565"/>
        <end position="574"/>
    </location>
</feature>
<feature type="region of interest" description="Disordered" evidence="2">
    <location>
        <begin position="562"/>
        <end position="597"/>
    </location>
</feature>
<dbReference type="Proteomes" id="UP000836841">
    <property type="component" value="Chromosome 4"/>
</dbReference>
<evidence type="ECO:0008006" key="5">
    <source>
        <dbReference type="Google" id="ProtNLM"/>
    </source>
</evidence>
<proteinExistence type="predicted"/>
<feature type="compositionally biased region" description="Basic and acidic residues" evidence="2">
    <location>
        <begin position="581"/>
        <end position="597"/>
    </location>
</feature>
<evidence type="ECO:0000256" key="2">
    <source>
        <dbReference type="SAM" id="MobiDB-lite"/>
    </source>
</evidence>
<reference evidence="3 4" key="1">
    <citation type="submission" date="2022-03" db="EMBL/GenBank/DDBJ databases">
        <authorList>
            <person name="Nunn A."/>
            <person name="Chopra R."/>
            <person name="Nunn A."/>
            <person name="Contreras Garrido A."/>
        </authorList>
    </citation>
    <scope>NUCLEOTIDE SEQUENCE [LARGE SCALE GENOMIC DNA]</scope>
</reference>
<keyword evidence="4" id="KW-1185">Reference proteome</keyword>
<protein>
    <recommendedName>
        <fullName evidence="5">Maternal effect embryo arrest 22</fullName>
    </recommendedName>
</protein>
<dbReference type="PANTHER" id="PTHR35480:SF1">
    <property type="entry name" value="MATERNAL EFFECT EMBRYO ARREST 22"/>
    <property type="match status" value="1"/>
</dbReference>
<dbReference type="PANTHER" id="PTHR35480">
    <property type="entry name" value="MATERNAL EFFECT EMBRYO ARREST 22"/>
    <property type="match status" value="1"/>
</dbReference>
<feature type="region of interest" description="Disordered" evidence="2">
    <location>
        <begin position="175"/>
        <end position="194"/>
    </location>
</feature>
<dbReference type="EMBL" id="OU466860">
    <property type="protein sequence ID" value="CAH2059363.1"/>
    <property type="molecule type" value="Genomic_DNA"/>
</dbReference>
<feature type="coiled-coil region" evidence="1">
    <location>
        <begin position="37"/>
        <end position="148"/>
    </location>
</feature>
<feature type="region of interest" description="Disordered" evidence="2">
    <location>
        <begin position="432"/>
        <end position="456"/>
    </location>
</feature>
<evidence type="ECO:0000313" key="3">
    <source>
        <dbReference type="EMBL" id="CAH2059363.1"/>
    </source>
</evidence>
<feature type="coiled-coil region" evidence="1">
    <location>
        <begin position="347"/>
        <end position="393"/>
    </location>
</feature>
<feature type="compositionally biased region" description="Basic and acidic residues" evidence="2">
    <location>
        <begin position="434"/>
        <end position="446"/>
    </location>
</feature>
<keyword evidence="1" id="KW-0175">Coiled coil</keyword>
<name>A0AAU9SAR4_THLAR</name>
<sequence>MAANVPPELASGNPCCLAWQEKYIAMKKRRDYCKQAIDILQQAMEKANVEKKLVEADRDTKGIDSAVKASMEKEISDLKSEVLSLQQRLAQNLKKKSEETKLIKDKASSREKEISELKDLLKKETLRADNSEEEREKVCKELNKTKAAMVKYEDIKPEFPELKKEISLIKSILASERQKTESEREKADSEKKKADQYLSDLRMVTSNLETVKKQLELEKQKTLKERKRAEMESGKAREHIKLAEELSKKFEIIRARNEELKKDAELQSASSKVKSAENSAKLEEKTKLLEMNKKTAMEWKSRADDLTQQLREAQLVTEGLKKQLHELSLSQKSTESRSVPPHKVGDLEKAKVRLLKKELNLEKKSAKHFKKVAEFEKSRREIQEEEIGRLKLEFGSMTNRLNLLGEYPSRGVEDTAGLAKAKGCMKLPMLQSQKNRDGEEHSDARRHLVASPGSQDQARKFAAQLIPISGRGVSESVSGTTSQLDSLTGGSRELQISGVISSATSFSDGQSLASQGKEQLSVTTSAEVAKDKLNIQPTESSMLKKVDTRKNGNLCLVAENSLQSRQRDSHEVEHPRKRKRMSEAVESRKHLLSDDKNKKLQIGDKLSTLQSMVVETGYRPLEKEETLVPDMQGGSSGNCITTSKKRKVPCEKKTIMPTSLEFNLSAETGDKAGSTQVAEKTMSVSTAKGHDAATLFLEDVIATDYMKLLELDTPEEEHLYRMARESLLSPDLPQVDFLGSETVIEVNNPARPLDLVANNSVDLCDTINSSEAVPIRVGLAATMPHSLNTQNALVTVILPAESTAVHDHILKHFVVYSSLEDQDSIIKIFHATNSCIQRCPSVTRAQWAVPAILFTLKTEGNLFAEERACVFLSLLLHNFSVVSTIKTGNTLDDDSCSCLDSFSKHIYGVVADIEAKGVLCGFLEELLSLLQEFLSEQRVLSSVNSSETSESDLSFPVTPNGFLSSRVALTDHLVAGSAILAAICTALDRVRFIREASCEILYQQSHEESSMTLTILHIFAYIAGEKMISTSGDHDISIPVLKCIVMFLENRHFGNVEANAKLHPGKNKCPFSDMSSSLESAASMLMKTIQEFSQSITLHQSVTEKTEYRPALEDFQWALARNRTNTLCDILILVELLACYTAWDWTRANIVAPLLKILGMPLPTKFSFAIVIFLGQLISIGVDPGGYENEGISNLREKLTAFLQCKRTLEAGFAVQFATVLSLLRTLQLDFSLVFQGKTAMAPSCVDQRLSAPANLITKWFTLLNDEQRGFANRFLHNLCVVS</sequence>